<evidence type="ECO:0000256" key="1">
    <source>
        <dbReference type="SAM" id="Coils"/>
    </source>
</evidence>
<keyword evidence="1" id="KW-0175">Coiled coil</keyword>
<name>A0AA38R826_9PEZI</name>
<evidence type="ECO:0000313" key="3">
    <source>
        <dbReference type="EMBL" id="KAJ9132309.1"/>
    </source>
</evidence>
<proteinExistence type="predicted"/>
<accession>A0AA38R826</accession>
<evidence type="ECO:0000256" key="2">
    <source>
        <dbReference type="SAM" id="MobiDB-lite"/>
    </source>
</evidence>
<evidence type="ECO:0000313" key="4">
    <source>
        <dbReference type="Proteomes" id="UP001174691"/>
    </source>
</evidence>
<organism evidence="3 4">
    <name type="scientific">Coniochaeta hoffmannii</name>
    <dbReference type="NCBI Taxonomy" id="91930"/>
    <lineage>
        <taxon>Eukaryota</taxon>
        <taxon>Fungi</taxon>
        <taxon>Dikarya</taxon>
        <taxon>Ascomycota</taxon>
        <taxon>Pezizomycotina</taxon>
        <taxon>Sordariomycetes</taxon>
        <taxon>Sordariomycetidae</taxon>
        <taxon>Coniochaetales</taxon>
        <taxon>Coniochaetaceae</taxon>
        <taxon>Coniochaeta</taxon>
    </lineage>
</organism>
<dbReference type="AlphaFoldDB" id="A0AA38R826"/>
<feature type="coiled-coil region" evidence="1">
    <location>
        <begin position="261"/>
        <end position="289"/>
    </location>
</feature>
<dbReference type="EMBL" id="JANBVN010000220">
    <property type="protein sequence ID" value="KAJ9132309.1"/>
    <property type="molecule type" value="Genomic_DNA"/>
</dbReference>
<reference evidence="3" key="1">
    <citation type="submission" date="2022-07" db="EMBL/GenBank/DDBJ databases">
        <title>Fungi with potential for degradation of polypropylene.</title>
        <authorList>
            <person name="Gostincar C."/>
        </authorList>
    </citation>
    <scope>NUCLEOTIDE SEQUENCE</scope>
    <source>
        <strain evidence="3">EXF-13287</strain>
    </source>
</reference>
<sequence length="520" mass="59360">MIISANLDLKPEVVAILDSLRQQFRTEWNSYKRALKRWKDEHFAARGGDPTQEAALDAKRFVAKYFLDDRTGLPDRSKTKDPVVLRGYYNEAIRRLLWDAVHEIPGLGFSGNVPYHSSHVAIIGWDTEIQRAMETEFTRLSTSEGRPDRLATAEANFDEALFLKKYLDIEVEKDRVVSLPNNRPSTPVVLLHSFLPSRPSLKPLLDSIPELSVQYVKDENFEERSRELNLQRSDRFARDRRYSHMVIGWDAPEVDAEVLRLEAEKQSCRDEEKALAVAAEQQAAAKEQERWHILCEPHRQYAQRHKPRPGPLSLKDLYGSYIVRWDGEGREYSYPLNARDTLRLDIIEPKSTHGVTATFEFGLLHGTILLGMSRRSVELLREEQPKSYEESFAEDIKALKTGQKRPLGAAADPGSVRAAMAKRQKTGPEPAAAPEQDSEPNRVYLQFAYKERHGSPVVDENDSQIGHLDCDTSKLTAKGRMIVPAYGPEPQVFSIFKVAGEPLLESDPTYWFLFKEKSDW</sequence>
<dbReference type="Proteomes" id="UP001174691">
    <property type="component" value="Unassembled WGS sequence"/>
</dbReference>
<comment type="caution">
    <text evidence="3">The sequence shown here is derived from an EMBL/GenBank/DDBJ whole genome shotgun (WGS) entry which is preliminary data.</text>
</comment>
<feature type="region of interest" description="Disordered" evidence="2">
    <location>
        <begin position="403"/>
        <end position="438"/>
    </location>
</feature>
<keyword evidence="4" id="KW-1185">Reference proteome</keyword>
<gene>
    <name evidence="3" type="ORF">NKR19_g9335</name>
</gene>
<protein>
    <submittedName>
        <fullName evidence="3">Uncharacterized protein</fullName>
    </submittedName>
</protein>